<dbReference type="AlphaFoldDB" id="E7QQW0"/>
<reference evidence="5" key="2">
    <citation type="submission" date="2016-11" db="EMBL/GenBank/DDBJ databases">
        <authorList>
            <person name="Varghese N."/>
            <person name="Submissions S."/>
        </authorList>
    </citation>
    <scope>NUCLEOTIDE SEQUENCE [LARGE SCALE GENOMIC DNA]</scope>
    <source>
        <strain evidence="5">DX253</strain>
    </source>
</reference>
<evidence type="ECO:0000313" key="2">
    <source>
        <dbReference type="EMBL" id="EFW93374.1"/>
    </source>
</evidence>
<keyword evidence="1" id="KW-0472">Membrane</keyword>
<dbReference type="RefSeq" id="WP_007977918.1">
    <property type="nucleotide sequence ID" value="NZ_AEMG01000004.1"/>
</dbReference>
<dbReference type="OrthoDB" id="248584at2157"/>
<sequence length="124" mass="13559">MTTTAHPSATSTESHWWILLLPSLLLSISAALGLSVSAIAFRLEPSSTLSYLPPLVGLVLALAYFTAPAAVAVGIHFDRRYIASVSEWEPRSEYTLLGLAMWFGIGIPLGLLYLYRRHKYVGVP</sequence>
<dbReference type="PATRIC" id="fig|797209.4.peg.1178"/>
<evidence type="ECO:0000313" key="4">
    <source>
        <dbReference type="Proteomes" id="UP000003751"/>
    </source>
</evidence>
<feature type="transmembrane region" description="Helical" evidence="1">
    <location>
        <begin position="55"/>
        <end position="75"/>
    </location>
</feature>
<dbReference type="EMBL" id="AEMG01000004">
    <property type="protein sequence ID" value="EFW93374.1"/>
    <property type="molecule type" value="Genomic_DNA"/>
</dbReference>
<organism evidence="2 4">
    <name type="scientific">Haladaptatus paucihalophilus DX253</name>
    <dbReference type="NCBI Taxonomy" id="797209"/>
    <lineage>
        <taxon>Archaea</taxon>
        <taxon>Methanobacteriati</taxon>
        <taxon>Methanobacteriota</taxon>
        <taxon>Stenosarchaea group</taxon>
        <taxon>Halobacteria</taxon>
        <taxon>Halobacteriales</taxon>
        <taxon>Haladaptataceae</taxon>
        <taxon>Haladaptatus</taxon>
    </lineage>
</organism>
<feature type="transmembrane region" description="Helical" evidence="1">
    <location>
        <begin position="95"/>
        <end position="115"/>
    </location>
</feature>
<feature type="transmembrane region" description="Helical" evidence="1">
    <location>
        <begin position="16"/>
        <end position="43"/>
    </location>
</feature>
<proteinExistence type="predicted"/>
<dbReference type="Proteomes" id="UP000003751">
    <property type="component" value="Unassembled WGS sequence"/>
</dbReference>
<accession>E7QQW0</accession>
<gene>
    <name evidence="3" type="ORF">SAMN05444342_1563</name>
    <name evidence="2" type="ORF">ZOD2009_05902</name>
</gene>
<name>E7QQW0_HALPU</name>
<keyword evidence="1" id="KW-0812">Transmembrane</keyword>
<evidence type="ECO:0000256" key="1">
    <source>
        <dbReference type="SAM" id="Phobius"/>
    </source>
</evidence>
<dbReference type="EMBL" id="FRAN01000002">
    <property type="protein sequence ID" value="SHK52870.1"/>
    <property type="molecule type" value="Genomic_DNA"/>
</dbReference>
<protein>
    <submittedName>
        <fullName evidence="2">Uncharacterized protein</fullName>
    </submittedName>
</protein>
<dbReference type="Proteomes" id="UP000184203">
    <property type="component" value="Unassembled WGS sequence"/>
</dbReference>
<keyword evidence="5" id="KW-1185">Reference proteome</keyword>
<reference evidence="3" key="3">
    <citation type="submission" date="2016-11" db="EMBL/GenBank/DDBJ databases">
        <authorList>
            <person name="Jaros S."/>
            <person name="Januszkiewicz K."/>
            <person name="Wedrychowicz H."/>
        </authorList>
    </citation>
    <scope>NUCLEOTIDE SEQUENCE [LARGE SCALE GENOMIC DNA]</scope>
    <source>
        <strain evidence="3">DX253</strain>
    </source>
</reference>
<evidence type="ECO:0000313" key="5">
    <source>
        <dbReference type="Proteomes" id="UP000184203"/>
    </source>
</evidence>
<evidence type="ECO:0000313" key="3">
    <source>
        <dbReference type="EMBL" id="SHK52870.1"/>
    </source>
</evidence>
<dbReference type="STRING" id="797209.GCA_000376445_01294"/>
<reference evidence="2 4" key="1">
    <citation type="journal article" date="2014" name="ISME J.">
        <title>Trehalose/2-sulfotrehalose biosynthesis and glycine-betaine uptake are widely spread mechanisms for osmoadaptation in the Halobacteriales.</title>
        <authorList>
            <person name="Youssef N.H."/>
            <person name="Savage-Ashlock K.N."/>
            <person name="McCully A.L."/>
            <person name="Luedtke B."/>
            <person name="Shaw E.I."/>
            <person name="Hoff W.D."/>
            <person name="Elshahed M.S."/>
        </authorList>
    </citation>
    <scope>NUCLEOTIDE SEQUENCE [LARGE SCALE GENOMIC DNA]</scope>
    <source>
        <strain evidence="2 4">DX253</strain>
    </source>
</reference>
<keyword evidence="1" id="KW-1133">Transmembrane helix</keyword>